<organism evidence="2 3">
    <name type="scientific">Winogradskyella flava</name>
    <dbReference type="NCBI Taxonomy" id="1884876"/>
    <lineage>
        <taxon>Bacteria</taxon>
        <taxon>Pseudomonadati</taxon>
        <taxon>Bacteroidota</taxon>
        <taxon>Flavobacteriia</taxon>
        <taxon>Flavobacteriales</taxon>
        <taxon>Flavobacteriaceae</taxon>
        <taxon>Winogradskyella</taxon>
    </lineage>
</organism>
<protein>
    <submittedName>
        <fullName evidence="2">Glycosyltransferase</fullName>
    </submittedName>
</protein>
<proteinExistence type="predicted"/>
<keyword evidence="2" id="KW-0808">Transferase</keyword>
<feature type="domain" description="Spore protein YkvP/CgeB glycosyl transferase-like" evidence="1">
    <location>
        <begin position="247"/>
        <end position="373"/>
    </location>
</feature>
<gene>
    <name evidence="2" type="ORF">H7F21_06960</name>
</gene>
<name>A0A842IRM8_9FLAO</name>
<evidence type="ECO:0000313" key="3">
    <source>
        <dbReference type="Proteomes" id="UP000533900"/>
    </source>
</evidence>
<accession>A0A842IRM8</accession>
<keyword evidence="3" id="KW-1185">Reference proteome</keyword>
<dbReference type="GO" id="GO:0016740">
    <property type="term" value="F:transferase activity"/>
    <property type="evidence" value="ECO:0007669"/>
    <property type="project" value="UniProtKB-KW"/>
</dbReference>
<dbReference type="EMBL" id="JACLCP010000001">
    <property type="protein sequence ID" value="MBC2844829.1"/>
    <property type="molecule type" value="Genomic_DNA"/>
</dbReference>
<sequence length="379" mass="44090">MKILLVGEYSRLHNSLKEGLIKLGHNVTIVASYDGFKKYEVDFLIRKKYQKALLKKIKNFVYRITNIDLESLNVKKQIERLQPQISNYDVVQFINEASFGCTANIEKDIFDLISSWNKKTFLLSCGTDYLSVGFANDEKLRYSILTPYKNAKDKSFSHSYGLKFLLPDFKKLHEHIYNKIQGVIASDLDYHIPLQDHPKYLGLVPNPVNTNLLKFKKNQIKDKIIIFHGINSNNYYKKGNDVFEEALAILSEKYAEKIKIVTVRSLPYKDYIKAYDDSHILLDQIYAYDQGYNALEAMAKGKVVFTGAEKEWVDYYNIQEDTIVINALPDAKAIAKKLEWLILNPNKITQISNKARQFIEEHHNYITSAKKYLHIWQHN</sequence>
<dbReference type="Pfam" id="PF13524">
    <property type="entry name" value="Glyco_trans_1_2"/>
    <property type="match status" value="1"/>
</dbReference>
<dbReference type="Gene3D" id="3.40.50.2000">
    <property type="entry name" value="Glycogen Phosphorylase B"/>
    <property type="match status" value="1"/>
</dbReference>
<evidence type="ECO:0000313" key="2">
    <source>
        <dbReference type="EMBL" id="MBC2844829.1"/>
    </source>
</evidence>
<reference evidence="2" key="1">
    <citation type="submission" date="2020-08" db="EMBL/GenBank/DDBJ databases">
        <title>Winogradskyella ouciana sp. nov., isolated from the hadal seawater of the Mariana Trench.</title>
        <authorList>
            <person name="He X."/>
        </authorList>
    </citation>
    <scope>NUCLEOTIDE SEQUENCE [LARGE SCALE GENOMIC DNA]</scope>
    <source>
        <strain evidence="2">KCTC 52348</strain>
    </source>
</reference>
<dbReference type="AlphaFoldDB" id="A0A842IRM8"/>
<dbReference type="Proteomes" id="UP000533900">
    <property type="component" value="Unassembled WGS sequence"/>
</dbReference>
<comment type="caution">
    <text evidence="2">The sequence shown here is derived from an EMBL/GenBank/DDBJ whole genome shotgun (WGS) entry which is preliminary data.</text>
</comment>
<evidence type="ECO:0000259" key="1">
    <source>
        <dbReference type="Pfam" id="PF13524"/>
    </source>
</evidence>
<dbReference type="SUPFAM" id="SSF53756">
    <property type="entry name" value="UDP-Glycosyltransferase/glycogen phosphorylase"/>
    <property type="match status" value="1"/>
</dbReference>
<dbReference type="InterPro" id="IPR055259">
    <property type="entry name" value="YkvP/CgeB_Glyco_trans-like"/>
</dbReference>
<dbReference type="RefSeq" id="WP_185788471.1">
    <property type="nucleotide sequence ID" value="NZ_JACLCP010000001.1"/>
</dbReference>